<proteinExistence type="predicted"/>
<evidence type="ECO:0000259" key="2">
    <source>
        <dbReference type="Pfam" id="PF14832"/>
    </source>
</evidence>
<organism evidence="3">
    <name type="scientific">mine drainage metagenome</name>
    <dbReference type="NCBI Taxonomy" id="410659"/>
    <lineage>
        <taxon>unclassified sequences</taxon>
        <taxon>metagenomes</taxon>
        <taxon>ecological metagenomes</taxon>
    </lineage>
</organism>
<feature type="domain" description="Tautomerase cis-CaaD-like" evidence="2">
    <location>
        <begin position="1"/>
        <end position="135"/>
    </location>
</feature>
<dbReference type="InterPro" id="IPR014347">
    <property type="entry name" value="Tautomerase/MIF_sf"/>
</dbReference>
<dbReference type="Pfam" id="PF14832">
    <property type="entry name" value="Tautomerase_3"/>
    <property type="match status" value="1"/>
</dbReference>
<feature type="compositionally biased region" description="Basic and acidic residues" evidence="1">
    <location>
        <begin position="121"/>
        <end position="136"/>
    </location>
</feature>
<feature type="region of interest" description="Disordered" evidence="1">
    <location>
        <begin position="121"/>
        <end position="142"/>
    </location>
</feature>
<comment type="caution">
    <text evidence="3">The sequence shown here is derived from an EMBL/GenBank/DDBJ whole genome shotgun (WGS) entry which is preliminary data.</text>
</comment>
<accession>A0A1J5P7Q7</accession>
<sequence length="142" mass="16594">MPLWTIYHPADAFSDADKAELAEKVTNIYGTVMPRFYVGIVFQAVEPRNFYVGGKPSDRVVRMVMEHIARSFPNIEASRRFIDVVNGILKPYVADKGYDWEFHIDETPFDYWSINGHYPPKPDTEDERRWRAENRTSPRTHA</sequence>
<evidence type="ECO:0000256" key="1">
    <source>
        <dbReference type="SAM" id="MobiDB-lite"/>
    </source>
</evidence>
<protein>
    <recommendedName>
        <fullName evidence="2">Tautomerase cis-CaaD-like domain-containing protein</fullName>
    </recommendedName>
</protein>
<name>A0A1J5P7Q7_9ZZZZ</name>
<dbReference type="EMBL" id="MLJW01006364">
    <property type="protein sequence ID" value="OIQ66784.1"/>
    <property type="molecule type" value="Genomic_DNA"/>
</dbReference>
<evidence type="ECO:0000313" key="3">
    <source>
        <dbReference type="EMBL" id="OIQ66784.1"/>
    </source>
</evidence>
<dbReference type="InterPro" id="IPR028116">
    <property type="entry name" value="Cis-CaaD-like"/>
</dbReference>
<dbReference type="AlphaFoldDB" id="A0A1J5P7Q7"/>
<dbReference type="SUPFAM" id="SSF55331">
    <property type="entry name" value="Tautomerase/MIF"/>
    <property type="match status" value="1"/>
</dbReference>
<reference evidence="3" key="1">
    <citation type="submission" date="2016-10" db="EMBL/GenBank/DDBJ databases">
        <title>Sequence of Gallionella enrichment culture.</title>
        <authorList>
            <person name="Poehlein A."/>
            <person name="Muehling M."/>
            <person name="Daniel R."/>
        </authorList>
    </citation>
    <scope>NUCLEOTIDE SEQUENCE</scope>
</reference>
<dbReference type="Gene3D" id="3.30.429.10">
    <property type="entry name" value="Macrophage Migration Inhibitory Factor"/>
    <property type="match status" value="1"/>
</dbReference>
<gene>
    <name evidence="3" type="ORF">GALL_516440</name>
</gene>